<comment type="caution">
    <text evidence="8">Lacks conserved residue(s) required for the propagation of feature annotation.</text>
</comment>
<evidence type="ECO:0000256" key="2">
    <source>
        <dbReference type="ARBA" id="ARBA00022679"/>
    </source>
</evidence>
<feature type="binding site" evidence="8">
    <location>
        <position position="121"/>
    </location>
    <ligand>
        <name>GTP</name>
        <dbReference type="ChEBI" id="CHEBI:37565"/>
    </ligand>
</feature>
<evidence type="ECO:0000256" key="3">
    <source>
        <dbReference type="ARBA" id="ARBA00022723"/>
    </source>
</evidence>
<keyword evidence="10" id="KW-0548">Nucleotidyltransferase</keyword>
<dbReference type="EC" id="2.7.7.77" evidence="8"/>
<evidence type="ECO:0000256" key="6">
    <source>
        <dbReference type="ARBA" id="ARBA00023134"/>
    </source>
</evidence>
<comment type="function">
    <text evidence="8">Transfers a GMP moiety from GTP to Mo-molybdopterin (Mo-MPT) cofactor (Moco or molybdenum cofactor) to form Mo-molybdopterin guanine dinucleotide (Mo-MGD) cofactor.</text>
</comment>
<dbReference type="Proteomes" id="UP000186079">
    <property type="component" value="Unassembled WGS sequence"/>
</dbReference>
<feature type="binding site" evidence="8">
    <location>
        <position position="121"/>
    </location>
    <ligand>
        <name>Mg(2+)</name>
        <dbReference type="ChEBI" id="CHEBI:18420"/>
    </ligand>
</feature>
<evidence type="ECO:0000256" key="1">
    <source>
        <dbReference type="ARBA" id="ARBA00022490"/>
    </source>
</evidence>
<dbReference type="NCBIfam" id="TIGR02665">
    <property type="entry name" value="molyb_mobA"/>
    <property type="match status" value="1"/>
</dbReference>
<feature type="domain" description="MobA-like NTP transferase" evidence="9">
    <location>
        <begin position="30"/>
        <end position="182"/>
    </location>
</feature>
<keyword evidence="2 8" id="KW-0808">Transferase</keyword>
<dbReference type="CDD" id="cd02503">
    <property type="entry name" value="MobA"/>
    <property type="match status" value="1"/>
</dbReference>
<dbReference type="GO" id="GO:0061603">
    <property type="term" value="F:molybdenum cofactor guanylyltransferase activity"/>
    <property type="evidence" value="ECO:0007669"/>
    <property type="project" value="UniProtKB-EC"/>
</dbReference>
<sequence>MPVLYHRPFATRPRSPIVPTLPSLAPCSVLLLAGGRGQRMGGRDKGLVPWRGRPMIAWLHDVVRPLTDDLIVSCNRNAECYQPFADQLVSDAEPDFPGPLAGIRAGLAVARHPWLLVLPCDAPRVDSALLTSMRQAALPGRPLLLRQGAQWQPLFCLLPTRVLPDLERAWQEGQRSPRHIFTAMGAVALDCTEDDDRLANLNSPELLQ</sequence>
<evidence type="ECO:0000313" key="11">
    <source>
        <dbReference type="Proteomes" id="UP000186079"/>
    </source>
</evidence>
<comment type="cofactor">
    <cofactor evidence="8">
        <name>Mg(2+)</name>
        <dbReference type="ChEBI" id="CHEBI:18420"/>
    </cofactor>
</comment>
<dbReference type="GO" id="GO:1902758">
    <property type="term" value="P:bis(molybdopterin guanine dinucleotide)molybdenum biosynthetic process"/>
    <property type="evidence" value="ECO:0007669"/>
    <property type="project" value="TreeGrafter"/>
</dbReference>
<keyword evidence="6 8" id="KW-0342">GTP-binding</keyword>
<feature type="binding site" evidence="8">
    <location>
        <position position="91"/>
    </location>
    <ligand>
        <name>GTP</name>
        <dbReference type="ChEBI" id="CHEBI:37565"/>
    </ligand>
</feature>
<feature type="binding site" evidence="8">
    <location>
        <begin position="32"/>
        <end position="34"/>
    </location>
    <ligand>
        <name>GTP</name>
        <dbReference type="ChEBI" id="CHEBI:37565"/>
    </ligand>
</feature>
<keyword evidence="1 8" id="KW-0963">Cytoplasm</keyword>
<reference evidence="10 11" key="1">
    <citation type="submission" date="2017-01" db="EMBL/GenBank/DDBJ databases">
        <authorList>
            <person name="Mah S.A."/>
            <person name="Swanson W.J."/>
            <person name="Moy G.W."/>
            <person name="Vacquier V.D."/>
        </authorList>
    </citation>
    <scope>NUCLEOTIDE SEQUENCE [LARGE SCALE GENOMIC DNA]</scope>
    <source>
        <strain evidence="10 11">ATCC 29606</strain>
    </source>
</reference>
<dbReference type="AlphaFoldDB" id="A0A1N6TGX1"/>
<dbReference type="GO" id="GO:0005525">
    <property type="term" value="F:GTP binding"/>
    <property type="evidence" value="ECO:0007669"/>
    <property type="project" value="UniProtKB-UniRule"/>
</dbReference>
<name>A0A1N6TGX1_9PSED</name>
<evidence type="ECO:0000256" key="4">
    <source>
        <dbReference type="ARBA" id="ARBA00022741"/>
    </source>
</evidence>
<dbReference type="Gene3D" id="3.90.550.10">
    <property type="entry name" value="Spore Coat Polysaccharide Biosynthesis Protein SpsA, Chain A"/>
    <property type="match status" value="1"/>
</dbReference>
<proteinExistence type="inferred from homology"/>
<dbReference type="OrthoDB" id="9788394at2"/>
<accession>A0A1N6TGX1</accession>
<evidence type="ECO:0000256" key="8">
    <source>
        <dbReference type="HAMAP-Rule" id="MF_00316"/>
    </source>
</evidence>
<dbReference type="GO" id="GO:0046872">
    <property type="term" value="F:metal ion binding"/>
    <property type="evidence" value="ECO:0007669"/>
    <property type="project" value="UniProtKB-KW"/>
</dbReference>
<keyword evidence="4 8" id="KW-0547">Nucleotide-binding</keyword>
<feature type="binding site" evidence="8">
    <location>
        <position position="45"/>
    </location>
    <ligand>
        <name>GTP</name>
        <dbReference type="ChEBI" id="CHEBI:37565"/>
    </ligand>
</feature>
<organism evidence="10 11">
    <name type="scientific">Pseudomonas flexibilis</name>
    <dbReference type="NCBI Taxonomy" id="706570"/>
    <lineage>
        <taxon>Bacteria</taxon>
        <taxon>Pseudomonadati</taxon>
        <taxon>Pseudomonadota</taxon>
        <taxon>Gammaproteobacteria</taxon>
        <taxon>Pseudomonadales</taxon>
        <taxon>Pseudomonadaceae</taxon>
        <taxon>Pseudomonas</taxon>
    </lineage>
</organism>
<dbReference type="InterPro" id="IPR025877">
    <property type="entry name" value="MobA-like_NTP_Trfase"/>
</dbReference>
<evidence type="ECO:0000256" key="5">
    <source>
        <dbReference type="ARBA" id="ARBA00022842"/>
    </source>
</evidence>
<evidence type="ECO:0000259" key="9">
    <source>
        <dbReference type="Pfam" id="PF12804"/>
    </source>
</evidence>
<dbReference type="PANTHER" id="PTHR19136">
    <property type="entry name" value="MOLYBDENUM COFACTOR GUANYLYLTRANSFERASE"/>
    <property type="match status" value="1"/>
</dbReference>
<comment type="subcellular location">
    <subcellularLocation>
        <location evidence="8">Cytoplasm</location>
    </subcellularLocation>
</comment>
<comment type="catalytic activity">
    <reaction evidence="8">
        <text>Mo-molybdopterin + GTP + H(+) = Mo-molybdopterin guanine dinucleotide + diphosphate</text>
        <dbReference type="Rhea" id="RHEA:34243"/>
        <dbReference type="ChEBI" id="CHEBI:15378"/>
        <dbReference type="ChEBI" id="CHEBI:33019"/>
        <dbReference type="ChEBI" id="CHEBI:37565"/>
        <dbReference type="ChEBI" id="CHEBI:71302"/>
        <dbReference type="ChEBI" id="CHEBI:71310"/>
        <dbReference type="EC" id="2.7.7.77"/>
    </reaction>
</comment>
<dbReference type="EMBL" id="FTMC01000007">
    <property type="protein sequence ID" value="SIQ52494.1"/>
    <property type="molecule type" value="Genomic_DNA"/>
</dbReference>
<dbReference type="Pfam" id="PF12804">
    <property type="entry name" value="NTP_transf_3"/>
    <property type="match status" value="1"/>
</dbReference>
<dbReference type="PANTHER" id="PTHR19136:SF81">
    <property type="entry name" value="MOLYBDENUM COFACTOR GUANYLYLTRANSFERASE"/>
    <property type="match status" value="1"/>
</dbReference>
<dbReference type="SUPFAM" id="SSF53448">
    <property type="entry name" value="Nucleotide-diphospho-sugar transferases"/>
    <property type="match status" value="1"/>
</dbReference>
<protein>
    <recommendedName>
        <fullName evidence="8">Molybdenum cofactor guanylyltransferase</fullName>
        <shortName evidence="8">MoCo guanylyltransferase</shortName>
        <ecNumber evidence="8">2.7.7.77</ecNumber>
    </recommendedName>
    <alternativeName>
        <fullName evidence="8">GTP:molybdopterin guanylyltransferase</fullName>
    </alternativeName>
    <alternativeName>
        <fullName evidence="8">Mo-MPT guanylyltransferase</fullName>
    </alternativeName>
    <alternativeName>
        <fullName evidence="8">Molybdopterin guanylyltransferase</fullName>
    </alternativeName>
    <alternativeName>
        <fullName evidence="8">Molybdopterin-guanine dinucleotide synthase</fullName>
        <shortName evidence="8">MGD synthase</shortName>
    </alternativeName>
</protein>
<dbReference type="HAMAP" id="MF_00316">
    <property type="entry name" value="MobA"/>
    <property type="match status" value="1"/>
</dbReference>
<evidence type="ECO:0000256" key="7">
    <source>
        <dbReference type="ARBA" id="ARBA00023150"/>
    </source>
</evidence>
<keyword evidence="3 8" id="KW-0479">Metal-binding</keyword>
<evidence type="ECO:0000313" key="10">
    <source>
        <dbReference type="EMBL" id="SIQ52494.1"/>
    </source>
</evidence>
<dbReference type="GO" id="GO:0005737">
    <property type="term" value="C:cytoplasm"/>
    <property type="evidence" value="ECO:0007669"/>
    <property type="project" value="UniProtKB-SubCell"/>
</dbReference>
<comment type="domain">
    <text evidence="8">The N-terminal domain determines nucleotide recognition and specific binding, while the C-terminal domain determines the specific binding to the target protein.</text>
</comment>
<keyword evidence="7 8" id="KW-0501">Molybdenum cofactor biosynthesis</keyword>
<dbReference type="InterPro" id="IPR013482">
    <property type="entry name" value="Molybde_CF_guanTrfase"/>
</dbReference>
<gene>
    <name evidence="8" type="primary">mobA</name>
    <name evidence="10" type="ORF">SAMN05421672_10787</name>
</gene>
<comment type="subunit">
    <text evidence="8">Monomer.</text>
</comment>
<dbReference type="InterPro" id="IPR029044">
    <property type="entry name" value="Nucleotide-diphossugar_trans"/>
</dbReference>
<comment type="similarity">
    <text evidence="8">Belongs to the MobA family.</text>
</comment>
<keyword evidence="5 8" id="KW-0460">Magnesium</keyword>